<keyword evidence="1" id="KW-1133">Transmembrane helix</keyword>
<name>A0A7X0MXF7_9GAMM</name>
<feature type="transmembrane region" description="Helical" evidence="1">
    <location>
        <begin position="38"/>
        <end position="55"/>
    </location>
</feature>
<dbReference type="Proteomes" id="UP000528457">
    <property type="component" value="Unassembled WGS sequence"/>
</dbReference>
<feature type="transmembrane region" description="Helical" evidence="1">
    <location>
        <begin position="9"/>
        <end position="26"/>
    </location>
</feature>
<keyword evidence="1" id="KW-0472">Membrane</keyword>
<dbReference type="EMBL" id="JACHHT010000001">
    <property type="protein sequence ID" value="MBB6520877.1"/>
    <property type="molecule type" value="Genomic_DNA"/>
</dbReference>
<evidence type="ECO:0000256" key="1">
    <source>
        <dbReference type="SAM" id="Phobius"/>
    </source>
</evidence>
<keyword evidence="3" id="KW-1185">Reference proteome</keyword>
<reference evidence="2 3" key="1">
    <citation type="submission" date="2020-08" db="EMBL/GenBank/DDBJ databases">
        <title>Genomic Encyclopedia of Type Strains, Phase IV (KMG-IV): sequencing the most valuable type-strain genomes for metagenomic binning, comparative biology and taxonomic classification.</title>
        <authorList>
            <person name="Goeker M."/>
        </authorList>
    </citation>
    <scope>NUCLEOTIDE SEQUENCE [LARGE SCALE GENOMIC DNA]</scope>
    <source>
        <strain evidence="2 3">DSM 22368</strain>
    </source>
</reference>
<protein>
    <submittedName>
        <fullName evidence="2">Uncharacterized protein</fullName>
    </submittedName>
</protein>
<accession>A0A7X0MXF7</accession>
<dbReference type="InParanoid" id="A0A7X0MXF7"/>
<gene>
    <name evidence="2" type="ORF">HNR48_001155</name>
</gene>
<evidence type="ECO:0000313" key="3">
    <source>
        <dbReference type="Proteomes" id="UP000528457"/>
    </source>
</evidence>
<evidence type="ECO:0000313" key="2">
    <source>
        <dbReference type="EMBL" id="MBB6520877.1"/>
    </source>
</evidence>
<feature type="transmembrane region" description="Helical" evidence="1">
    <location>
        <begin position="106"/>
        <end position="126"/>
    </location>
</feature>
<proteinExistence type="predicted"/>
<dbReference type="RefSeq" id="WP_166850042.1">
    <property type="nucleotide sequence ID" value="NZ_JAAONY010000001.1"/>
</dbReference>
<dbReference type="AlphaFoldDB" id="A0A7X0MXF7"/>
<feature type="transmembrane region" description="Helical" evidence="1">
    <location>
        <begin position="62"/>
        <end position="81"/>
    </location>
</feature>
<organism evidence="2 3">
    <name type="scientific">Pseudoteredinibacter isoporae</name>
    <dbReference type="NCBI Taxonomy" id="570281"/>
    <lineage>
        <taxon>Bacteria</taxon>
        <taxon>Pseudomonadati</taxon>
        <taxon>Pseudomonadota</taxon>
        <taxon>Gammaproteobacteria</taxon>
        <taxon>Cellvibrionales</taxon>
        <taxon>Cellvibrionaceae</taxon>
        <taxon>Pseudoteredinibacter</taxon>
    </lineage>
</organism>
<sequence>MNSAALIKLYYWLSPVFILLYGLTGLDIRVTIPGANPGWHYVYLGVCFLLPSFLIKRPTARSLFALGECSLNIFLLLYGFLNNYFQQLDALSNGLEAPSIASPTDILHFALAAGVLALGFYGNPLVNQKDRG</sequence>
<keyword evidence="1" id="KW-0812">Transmembrane</keyword>
<comment type="caution">
    <text evidence="2">The sequence shown here is derived from an EMBL/GenBank/DDBJ whole genome shotgun (WGS) entry which is preliminary data.</text>
</comment>